<dbReference type="Pfam" id="PF13704">
    <property type="entry name" value="Glyco_tranf_2_4"/>
    <property type="match status" value="1"/>
</dbReference>
<dbReference type="RefSeq" id="WP_035259331.1">
    <property type="nucleotide sequence ID" value="NZ_JFKE01000004.1"/>
</dbReference>
<accession>A0A037ZH94</accession>
<reference evidence="4 5" key="1">
    <citation type="submission" date="2014-03" db="EMBL/GenBank/DDBJ databases">
        <title>Draft Genome Sequence of Actibacterium mucosum KCTC 23349, a Marine Alphaproteobacterium with Complex Ionic Requirements Isolated from Mediterranean Seawater at Malvarrosa Beach, Valencia, Spain.</title>
        <authorList>
            <person name="Arahal D.R."/>
            <person name="Shao Z."/>
            <person name="Lai Q."/>
            <person name="Pujalte M.J."/>
        </authorList>
    </citation>
    <scope>NUCLEOTIDE SEQUENCE [LARGE SCALE GENOMIC DNA]</scope>
    <source>
        <strain evidence="4 5">KCTC 23349</strain>
    </source>
</reference>
<dbReference type="GO" id="GO:0016020">
    <property type="term" value="C:membrane"/>
    <property type="evidence" value="ECO:0007669"/>
    <property type="project" value="UniProtKB-SubCell"/>
</dbReference>
<keyword evidence="2" id="KW-0812">Transmembrane</keyword>
<keyword evidence="3" id="KW-1133">Transmembrane helix</keyword>
<dbReference type="Proteomes" id="UP000026249">
    <property type="component" value="Unassembled WGS sequence"/>
</dbReference>
<keyword evidence="3" id="KW-0472">Membrane</keyword>
<comment type="subcellular location">
    <subcellularLocation>
        <location evidence="1">Membrane</location>
        <topology evidence="1">Single-pass membrane protein</topology>
    </subcellularLocation>
</comment>
<comment type="caution">
    <text evidence="4">The sequence shown here is derived from an EMBL/GenBank/DDBJ whole genome shotgun (WGS) entry which is preliminary data.</text>
</comment>
<dbReference type="OrthoDB" id="4964299at2"/>
<evidence type="ECO:0000313" key="5">
    <source>
        <dbReference type="Proteomes" id="UP000026249"/>
    </source>
</evidence>
<keyword evidence="4" id="KW-0808">Transferase</keyword>
<dbReference type="AlphaFoldDB" id="A0A037ZH94"/>
<evidence type="ECO:0000256" key="3">
    <source>
        <dbReference type="ARBA" id="ARBA00022989"/>
    </source>
</evidence>
<evidence type="ECO:0000256" key="1">
    <source>
        <dbReference type="ARBA" id="ARBA00004167"/>
    </source>
</evidence>
<dbReference type="GO" id="GO:0016757">
    <property type="term" value="F:glycosyltransferase activity"/>
    <property type="evidence" value="ECO:0007669"/>
    <property type="project" value="TreeGrafter"/>
</dbReference>
<gene>
    <name evidence="4" type="ORF">ACMU_12455</name>
</gene>
<dbReference type="STRING" id="1454373.ACMU_12455"/>
<dbReference type="PANTHER" id="PTHR21461">
    <property type="entry name" value="GLYCOSYLTRANSFERASE FAMILY 92 PROTEIN"/>
    <property type="match status" value="1"/>
</dbReference>
<dbReference type="EMBL" id="JFKE01000004">
    <property type="protein sequence ID" value="KAJ55498.1"/>
    <property type="molecule type" value="Genomic_DNA"/>
</dbReference>
<dbReference type="GO" id="GO:0005737">
    <property type="term" value="C:cytoplasm"/>
    <property type="evidence" value="ECO:0007669"/>
    <property type="project" value="TreeGrafter"/>
</dbReference>
<protein>
    <submittedName>
        <fullName evidence="4">Glycosyl transferase family 2</fullName>
    </submittedName>
</protein>
<dbReference type="PANTHER" id="PTHR21461:SF69">
    <property type="entry name" value="GLYCOSYLTRANSFERASE FAMILY 92 PROTEIN"/>
    <property type="match status" value="1"/>
</dbReference>
<organism evidence="4 5">
    <name type="scientific">Actibacterium mucosum KCTC 23349</name>
    <dbReference type="NCBI Taxonomy" id="1454373"/>
    <lineage>
        <taxon>Bacteria</taxon>
        <taxon>Pseudomonadati</taxon>
        <taxon>Pseudomonadota</taxon>
        <taxon>Alphaproteobacteria</taxon>
        <taxon>Rhodobacterales</taxon>
        <taxon>Roseobacteraceae</taxon>
        <taxon>Actibacterium</taxon>
    </lineage>
</organism>
<proteinExistence type="predicted"/>
<name>A0A037ZH94_9RHOB</name>
<keyword evidence="5" id="KW-1185">Reference proteome</keyword>
<sequence length="796" mass="89220">MDTVVHIGLPHCGTERIQDVLAGRRDQLLTQGVLFAASPGRKNHTRLFMAVTDPDHIDPLRAARGHATIAAQSNLYAAVLSELQTEIAQHRPNLLILSAVQFGAGLSRPSEIARLRDLLKAAGAGSIRIVAHVDEQARLAMRNYADQLREGRLSGLQDELDLARKKEPWAEICLNRWDDADIDRNQFPEVHLPPFWLDYLALVDRWETVFGDGSVTLRAFDADLFASPELGTEISQSFGLPALGPVNPAKMPELPSVETLRRLRALNNGLDTLMAKGRILTPKLRHRLGAEVAVPGNAPEPGCLTAISERFSKDNNKLLKRQKALTSKHLKRDRKRPEWIEAAPSGGFRLSQYLTVFLPRIDRATRIELKARKMAEKTPEPPAREVPPPAKAPAVAAPAVNGLSDVAEKLMTPAAKENYFKMRGGPFAPHNRLGHVNEEDLAAPFPIQPMRTLPPGSSGNVIVGCMKNEGPYILEWVAYHRAMGVDNFLIYTNGCEDSTSEILDRLQELGYVQHRNNDNWKGNSPQQHALNRSLKEDLIKNADWIIHIDVDEFMNVRCGNGTLADFHARVPDATNVAMTWRLFGHNDIQEFRDDLVIDQFDTCAPKFCPKPHTAWGFKTMFKNIGAYEKISCHRPNKLIDGFRKKVKWVNGSGLPMPEDVVDNGWRSSKKSVGYDLLQLNHYALRSAESFLVKRQRGRALHVDRSIGLSYWVRMDWSIYRDVTIKRSIPRTKAQIDEMKADARLAALHDDAVAWHQKKAAALKATPEFRDLLDQAIATKLTEMERVAFAMALEVDT</sequence>
<evidence type="ECO:0000256" key="2">
    <source>
        <dbReference type="ARBA" id="ARBA00022692"/>
    </source>
</evidence>
<evidence type="ECO:0000313" key="4">
    <source>
        <dbReference type="EMBL" id="KAJ55498.1"/>
    </source>
</evidence>